<dbReference type="AlphaFoldDB" id="A0A3S1BQY1"/>
<evidence type="ECO:0000313" key="2">
    <source>
        <dbReference type="Proteomes" id="UP000271974"/>
    </source>
</evidence>
<dbReference type="EMBL" id="RQTK01001026">
    <property type="protein sequence ID" value="RUS72727.1"/>
    <property type="molecule type" value="Genomic_DNA"/>
</dbReference>
<dbReference type="InterPro" id="IPR013783">
    <property type="entry name" value="Ig-like_fold"/>
</dbReference>
<dbReference type="Proteomes" id="UP000271974">
    <property type="component" value="Unassembled WGS sequence"/>
</dbReference>
<name>A0A3S1BQY1_ELYCH</name>
<organism evidence="1 2">
    <name type="scientific">Elysia chlorotica</name>
    <name type="common">Eastern emerald elysia</name>
    <name type="synonym">Sea slug</name>
    <dbReference type="NCBI Taxonomy" id="188477"/>
    <lineage>
        <taxon>Eukaryota</taxon>
        <taxon>Metazoa</taxon>
        <taxon>Spiralia</taxon>
        <taxon>Lophotrochozoa</taxon>
        <taxon>Mollusca</taxon>
        <taxon>Gastropoda</taxon>
        <taxon>Heterobranchia</taxon>
        <taxon>Euthyneura</taxon>
        <taxon>Panpulmonata</taxon>
        <taxon>Sacoglossa</taxon>
        <taxon>Placobranchoidea</taxon>
        <taxon>Plakobranchidae</taxon>
        <taxon>Elysia</taxon>
    </lineage>
</organism>
<accession>A0A3S1BQY1</accession>
<dbReference type="CDD" id="cd00096">
    <property type="entry name" value="Ig"/>
    <property type="match status" value="1"/>
</dbReference>
<dbReference type="Gene3D" id="2.60.40.10">
    <property type="entry name" value="Immunoglobulins"/>
    <property type="match status" value="1"/>
</dbReference>
<evidence type="ECO:0008006" key="3">
    <source>
        <dbReference type="Google" id="ProtNLM"/>
    </source>
</evidence>
<protein>
    <recommendedName>
        <fullName evidence="3">Immunoglobulin domain-containing protein</fullName>
    </recommendedName>
</protein>
<comment type="caution">
    <text evidence="1">The sequence shown here is derived from an EMBL/GenBank/DDBJ whole genome shotgun (WGS) entry which is preliminary data.</text>
</comment>
<proteinExistence type="predicted"/>
<sequence length="103" mass="11885">RISVVQTFSKEWNLHISDVRKEDEGEYSCTWRPQRPPHIVTYARVILRVQEDNSTTAAFSTLADKTDREGKERDEHVESSSDSFHLPVVTLFVTTLNAILRLL</sequence>
<evidence type="ECO:0000313" key="1">
    <source>
        <dbReference type="EMBL" id="RUS72727.1"/>
    </source>
</evidence>
<gene>
    <name evidence="1" type="ORF">EGW08_019509</name>
</gene>
<keyword evidence="2" id="KW-1185">Reference proteome</keyword>
<reference evidence="1 2" key="1">
    <citation type="submission" date="2019-01" db="EMBL/GenBank/DDBJ databases">
        <title>A draft genome assembly of the solar-powered sea slug Elysia chlorotica.</title>
        <authorList>
            <person name="Cai H."/>
            <person name="Li Q."/>
            <person name="Fang X."/>
            <person name="Li J."/>
            <person name="Curtis N.E."/>
            <person name="Altenburger A."/>
            <person name="Shibata T."/>
            <person name="Feng M."/>
            <person name="Maeda T."/>
            <person name="Schwartz J.A."/>
            <person name="Shigenobu S."/>
            <person name="Lundholm N."/>
            <person name="Nishiyama T."/>
            <person name="Yang H."/>
            <person name="Hasebe M."/>
            <person name="Li S."/>
            <person name="Pierce S.K."/>
            <person name="Wang J."/>
        </authorList>
    </citation>
    <scope>NUCLEOTIDE SEQUENCE [LARGE SCALE GENOMIC DNA]</scope>
    <source>
        <strain evidence="1">EC2010</strain>
        <tissue evidence="1">Whole organism of an adult</tissue>
    </source>
</reference>
<feature type="non-terminal residue" evidence="1">
    <location>
        <position position="1"/>
    </location>
</feature>